<dbReference type="GO" id="GO:0071555">
    <property type="term" value="P:cell wall organization"/>
    <property type="evidence" value="ECO:0007669"/>
    <property type="project" value="UniProtKB-UniRule"/>
</dbReference>
<evidence type="ECO:0000313" key="11">
    <source>
        <dbReference type="EMBL" id="BCJ68945.1"/>
    </source>
</evidence>
<accession>A0A810NCA2</accession>
<keyword evidence="3 7" id="KW-0133">Cell shape</keyword>
<evidence type="ECO:0008006" key="13">
    <source>
        <dbReference type="Google" id="ProtNLM"/>
    </source>
</evidence>
<dbReference type="KEGG" id="pry:Prubr_59660"/>
<sequence>MENVRVRQRTAGPVIVVAAALPLILSSCTSRTESKSAQQAPPPPPTLTVTPAADARDVPLSAEVGLAVAGGKVTGVTLTDGKGSPVDGAMRGDGTSWIPNRPLDPKQAYSVQVTAANDTGQTSTWSSAFTTMAKPTKLQQSTLYFQNNMTYGVAMPVTVSFDPGIPKESRADVQKRLFVTTDPPQPGAWHWDESGKQVYYRAPDFWKTGTRISVRSALTGVPMGKNGYGDADRTASATIGDHVTMEIDNATKEMSVFKDNQLVKKIPVSMGKPSTPTSSGKMVIMEKFETTVFDTRGDPNGGYVVQVNDAQRLTWGGEFIHAAPWSVGDQGERNVSHGCTNVSNANADWLMKNSNVGDLVTIKGTEVTLDPGNGWTAWNMTWDEYVKGSALPVPPDLRPAGEQAANPGAPVAGAPPAGSPAPTAPATPAPAGAGD</sequence>
<dbReference type="PROSITE" id="PS52029">
    <property type="entry name" value="LD_TPASE"/>
    <property type="match status" value="1"/>
</dbReference>
<keyword evidence="12" id="KW-1185">Reference proteome</keyword>
<dbReference type="InterPro" id="IPR050979">
    <property type="entry name" value="LD-transpeptidase"/>
</dbReference>
<evidence type="ECO:0000256" key="4">
    <source>
        <dbReference type="ARBA" id="ARBA00022984"/>
    </source>
</evidence>
<evidence type="ECO:0000256" key="1">
    <source>
        <dbReference type="ARBA" id="ARBA00004752"/>
    </source>
</evidence>
<keyword evidence="6 7" id="KW-0961">Cell wall biogenesis/degradation</keyword>
<dbReference type="SUPFAM" id="SSF141523">
    <property type="entry name" value="L,D-transpeptidase catalytic domain-like"/>
    <property type="match status" value="1"/>
</dbReference>
<evidence type="ECO:0000256" key="3">
    <source>
        <dbReference type="ARBA" id="ARBA00022960"/>
    </source>
</evidence>
<feature type="active site" description="Proton donor/acceptor" evidence="7">
    <location>
        <position position="321"/>
    </location>
</feature>
<dbReference type="UniPathway" id="UPA00219"/>
<dbReference type="GO" id="GO:0005576">
    <property type="term" value="C:extracellular region"/>
    <property type="evidence" value="ECO:0007669"/>
    <property type="project" value="TreeGrafter"/>
</dbReference>
<dbReference type="Pfam" id="PF17964">
    <property type="entry name" value="Big_10"/>
    <property type="match status" value="1"/>
</dbReference>
<organism evidence="11 12">
    <name type="scientific">Polymorphospora rubra</name>
    <dbReference type="NCBI Taxonomy" id="338584"/>
    <lineage>
        <taxon>Bacteria</taxon>
        <taxon>Bacillati</taxon>
        <taxon>Actinomycetota</taxon>
        <taxon>Actinomycetes</taxon>
        <taxon>Micromonosporales</taxon>
        <taxon>Micromonosporaceae</taxon>
        <taxon>Polymorphospora</taxon>
    </lineage>
</organism>
<evidence type="ECO:0000256" key="2">
    <source>
        <dbReference type="ARBA" id="ARBA00022679"/>
    </source>
</evidence>
<proteinExistence type="predicted"/>
<evidence type="ECO:0000259" key="10">
    <source>
        <dbReference type="PROSITE" id="PS52029"/>
    </source>
</evidence>
<dbReference type="InterPro" id="IPR003961">
    <property type="entry name" value="FN3_dom"/>
</dbReference>
<evidence type="ECO:0000313" key="12">
    <source>
        <dbReference type="Proteomes" id="UP000680866"/>
    </source>
</evidence>
<keyword evidence="2" id="KW-0808">Transferase</keyword>
<evidence type="ECO:0000259" key="9">
    <source>
        <dbReference type="PROSITE" id="PS50853"/>
    </source>
</evidence>
<gene>
    <name evidence="11" type="ORF">Prubr_59660</name>
</gene>
<dbReference type="GO" id="GO:0016746">
    <property type="term" value="F:acyltransferase activity"/>
    <property type="evidence" value="ECO:0007669"/>
    <property type="project" value="UniProtKB-KW"/>
</dbReference>
<feature type="domain" description="Fibronectin type-III" evidence="9">
    <location>
        <begin position="41"/>
        <end position="136"/>
    </location>
</feature>
<comment type="pathway">
    <text evidence="1 7">Cell wall biogenesis; peptidoglycan biosynthesis.</text>
</comment>
<dbReference type="AlphaFoldDB" id="A0A810NCA2"/>
<feature type="domain" description="L,D-TPase catalytic" evidence="10">
    <location>
        <begin position="243"/>
        <end position="370"/>
    </location>
</feature>
<dbReference type="PANTHER" id="PTHR30582:SF2">
    <property type="entry name" value="L,D-TRANSPEPTIDASE YCIB-RELATED"/>
    <property type="match status" value="1"/>
</dbReference>
<dbReference type="PROSITE" id="PS51257">
    <property type="entry name" value="PROKAR_LIPOPROTEIN"/>
    <property type="match status" value="1"/>
</dbReference>
<evidence type="ECO:0000256" key="8">
    <source>
        <dbReference type="SAM" id="MobiDB-lite"/>
    </source>
</evidence>
<keyword evidence="4 7" id="KW-0573">Peptidoglycan synthesis</keyword>
<dbReference type="Proteomes" id="UP000680866">
    <property type="component" value="Chromosome"/>
</dbReference>
<dbReference type="Gene3D" id="2.60.40.3780">
    <property type="match status" value="1"/>
</dbReference>
<feature type="region of interest" description="Disordered" evidence="8">
    <location>
        <begin position="76"/>
        <end position="101"/>
    </location>
</feature>
<dbReference type="GO" id="GO:0008360">
    <property type="term" value="P:regulation of cell shape"/>
    <property type="evidence" value="ECO:0007669"/>
    <property type="project" value="UniProtKB-UniRule"/>
</dbReference>
<protein>
    <recommendedName>
        <fullName evidence="13">ErfK/YbiS/YcfS/YnhG family protein</fullName>
    </recommendedName>
</protein>
<feature type="compositionally biased region" description="Pro residues" evidence="8">
    <location>
        <begin position="417"/>
        <end position="428"/>
    </location>
</feature>
<dbReference type="GO" id="GO:0018104">
    <property type="term" value="P:peptidoglycan-protein cross-linking"/>
    <property type="evidence" value="ECO:0007669"/>
    <property type="project" value="TreeGrafter"/>
</dbReference>
<feature type="active site" description="Nucleophile" evidence="7">
    <location>
        <position position="339"/>
    </location>
</feature>
<keyword evidence="5" id="KW-0012">Acyltransferase</keyword>
<dbReference type="Gene3D" id="2.60.40.3710">
    <property type="match status" value="1"/>
</dbReference>
<dbReference type="Gene3D" id="2.40.440.10">
    <property type="entry name" value="L,D-transpeptidase catalytic domain-like"/>
    <property type="match status" value="1"/>
</dbReference>
<dbReference type="GO" id="GO:0071972">
    <property type="term" value="F:peptidoglycan L,D-transpeptidase activity"/>
    <property type="evidence" value="ECO:0007669"/>
    <property type="project" value="TreeGrafter"/>
</dbReference>
<reference evidence="11" key="1">
    <citation type="submission" date="2020-08" db="EMBL/GenBank/DDBJ databases">
        <title>Whole genome shotgun sequence of Polymorphospora rubra NBRC 101157.</title>
        <authorList>
            <person name="Komaki H."/>
            <person name="Tamura T."/>
        </authorList>
    </citation>
    <scope>NUCLEOTIDE SEQUENCE</scope>
    <source>
        <strain evidence="11">NBRC 101157</strain>
    </source>
</reference>
<evidence type="ECO:0000256" key="7">
    <source>
        <dbReference type="PROSITE-ProRule" id="PRU01373"/>
    </source>
</evidence>
<evidence type="ECO:0000256" key="6">
    <source>
        <dbReference type="ARBA" id="ARBA00023316"/>
    </source>
</evidence>
<dbReference type="InterPro" id="IPR005490">
    <property type="entry name" value="LD_TPept_cat_dom"/>
</dbReference>
<dbReference type="Pfam" id="PF03734">
    <property type="entry name" value="YkuD"/>
    <property type="match status" value="1"/>
</dbReference>
<dbReference type="InterPro" id="IPR038063">
    <property type="entry name" value="Transpep_catalytic_dom"/>
</dbReference>
<dbReference type="PROSITE" id="PS50853">
    <property type="entry name" value="FN3"/>
    <property type="match status" value="1"/>
</dbReference>
<dbReference type="EMBL" id="AP023359">
    <property type="protein sequence ID" value="BCJ68945.1"/>
    <property type="molecule type" value="Genomic_DNA"/>
</dbReference>
<dbReference type="PANTHER" id="PTHR30582">
    <property type="entry name" value="L,D-TRANSPEPTIDASE"/>
    <property type="match status" value="1"/>
</dbReference>
<feature type="compositionally biased region" description="Low complexity" evidence="8">
    <location>
        <begin position="404"/>
        <end position="416"/>
    </location>
</feature>
<evidence type="ECO:0000256" key="5">
    <source>
        <dbReference type="ARBA" id="ARBA00023315"/>
    </source>
</evidence>
<dbReference type="CDD" id="cd16913">
    <property type="entry name" value="YkuD_like"/>
    <property type="match status" value="1"/>
</dbReference>
<dbReference type="InterPro" id="IPR041280">
    <property type="entry name" value="Big_10"/>
</dbReference>
<name>A0A810NCA2_9ACTN</name>
<feature type="region of interest" description="Disordered" evidence="8">
    <location>
        <begin position="393"/>
        <end position="435"/>
    </location>
</feature>